<dbReference type="AlphaFoldDB" id="A0A409XHT6"/>
<gene>
    <name evidence="1" type="ORF">CVT25_007899</name>
</gene>
<keyword evidence="2" id="KW-1185">Reference proteome</keyword>
<reference evidence="1 2" key="1">
    <citation type="journal article" date="2018" name="Evol. Lett.">
        <title>Horizontal gene cluster transfer increased hallucinogenic mushroom diversity.</title>
        <authorList>
            <person name="Reynolds H.T."/>
            <person name="Vijayakumar V."/>
            <person name="Gluck-Thaler E."/>
            <person name="Korotkin H.B."/>
            <person name="Matheny P.B."/>
            <person name="Slot J.C."/>
        </authorList>
    </citation>
    <scope>NUCLEOTIDE SEQUENCE [LARGE SCALE GENOMIC DNA]</scope>
    <source>
        <strain evidence="1 2">2631</strain>
    </source>
</reference>
<sequence length="100" mass="11759">MLFQEDFLPTSKTSTYFTELRICISTLWEVQENEYSVTLRPVLSPYDSSDYTLEQTDLVMNTPLRGTRHFGYVEFYDQFFGGSDNPVIDPLITRESFFFI</sequence>
<dbReference type="InParanoid" id="A0A409XHT6"/>
<evidence type="ECO:0000313" key="2">
    <source>
        <dbReference type="Proteomes" id="UP000283269"/>
    </source>
</evidence>
<dbReference type="Proteomes" id="UP000283269">
    <property type="component" value="Unassembled WGS sequence"/>
</dbReference>
<proteinExistence type="predicted"/>
<accession>A0A409XHT6</accession>
<comment type="caution">
    <text evidence="1">The sequence shown here is derived from an EMBL/GenBank/DDBJ whole genome shotgun (WGS) entry which is preliminary data.</text>
</comment>
<organism evidence="1 2">
    <name type="scientific">Psilocybe cyanescens</name>
    <dbReference type="NCBI Taxonomy" id="93625"/>
    <lineage>
        <taxon>Eukaryota</taxon>
        <taxon>Fungi</taxon>
        <taxon>Dikarya</taxon>
        <taxon>Basidiomycota</taxon>
        <taxon>Agaricomycotina</taxon>
        <taxon>Agaricomycetes</taxon>
        <taxon>Agaricomycetidae</taxon>
        <taxon>Agaricales</taxon>
        <taxon>Agaricineae</taxon>
        <taxon>Strophariaceae</taxon>
        <taxon>Psilocybe</taxon>
    </lineage>
</organism>
<protein>
    <submittedName>
        <fullName evidence="1">Uncharacterized protein</fullName>
    </submittedName>
</protein>
<name>A0A409XHT6_PSICY</name>
<evidence type="ECO:0000313" key="1">
    <source>
        <dbReference type="EMBL" id="PPQ90314.1"/>
    </source>
</evidence>
<dbReference type="EMBL" id="NHYD01001653">
    <property type="protein sequence ID" value="PPQ90314.1"/>
    <property type="molecule type" value="Genomic_DNA"/>
</dbReference>